<accession>A0A9D9N5K7</accession>
<keyword evidence="2 5" id="KW-0862">Zinc</keyword>
<keyword evidence="1 5" id="KW-0479">Metal-binding</keyword>
<dbReference type="GO" id="GO:0005975">
    <property type="term" value="P:carbohydrate metabolic process"/>
    <property type="evidence" value="ECO:0007669"/>
    <property type="project" value="InterPro"/>
</dbReference>
<evidence type="ECO:0000259" key="8">
    <source>
        <dbReference type="Pfam" id="PF21621"/>
    </source>
</evidence>
<feature type="binding site" evidence="5">
    <location>
        <position position="120"/>
    </location>
    <ligand>
        <name>Zn(2+)</name>
        <dbReference type="ChEBI" id="CHEBI:29105"/>
    </ligand>
</feature>
<feature type="binding site" evidence="5">
    <location>
        <position position="178"/>
    </location>
    <ligand>
        <name>Zn(2+)</name>
        <dbReference type="ChEBI" id="CHEBI:29105"/>
    </ligand>
</feature>
<dbReference type="InterPro" id="IPR049071">
    <property type="entry name" value="MPI_cupin_dom"/>
</dbReference>
<dbReference type="AlphaFoldDB" id="A0A9D9N5K7"/>
<protein>
    <recommendedName>
        <fullName evidence="3">Phosphohexomutase</fullName>
    </recommendedName>
    <alternativeName>
        <fullName evidence="4">Phosphomannose isomerase</fullName>
    </alternativeName>
</protein>
<comment type="caution">
    <text evidence="9">The sequence shown here is derived from an EMBL/GenBank/DDBJ whole genome shotgun (WGS) entry which is preliminary data.</text>
</comment>
<dbReference type="Pfam" id="PF20511">
    <property type="entry name" value="PMI_typeI_cat"/>
    <property type="match status" value="1"/>
</dbReference>
<organism evidence="9 10">
    <name type="scientific">Candidatus Gallipaludibacter merdavium</name>
    <dbReference type="NCBI Taxonomy" id="2840839"/>
    <lineage>
        <taxon>Bacteria</taxon>
        <taxon>Pseudomonadati</taxon>
        <taxon>Bacteroidota</taxon>
        <taxon>Bacteroidia</taxon>
        <taxon>Bacteroidales</taxon>
        <taxon>Candidatus Gallipaludibacter</taxon>
    </lineage>
</organism>
<name>A0A9D9N5K7_9BACT</name>
<gene>
    <name evidence="9" type="ORF">IAA73_11910</name>
</gene>
<dbReference type="PANTHER" id="PTHR42742">
    <property type="entry name" value="TRANSCRIPTIONAL REPRESSOR MPRA"/>
    <property type="match status" value="1"/>
</dbReference>
<comment type="cofactor">
    <cofactor evidence="5">
        <name>Zn(2+)</name>
        <dbReference type="ChEBI" id="CHEBI:29105"/>
    </cofactor>
    <text evidence="5">Binds 1 zinc ion per subunit.</text>
</comment>
<dbReference type="InterPro" id="IPR046457">
    <property type="entry name" value="PMI_typeI_cat"/>
</dbReference>
<evidence type="ECO:0000256" key="5">
    <source>
        <dbReference type="PIRSR" id="PIRSR036894-1"/>
    </source>
</evidence>
<feature type="domain" description="Mannose-6-phosphate isomerase cupin" evidence="8">
    <location>
        <begin position="244"/>
        <end position="320"/>
    </location>
</feature>
<feature type="binding site" evidence="5">
    <location>
        <position position="103"/>
    </location>
    <ligand>
        <name>Zn(2+)</name>
        <dbReference type="ChEBI" id="CHEBI:29105"/>
    </ligand>
</feature>
<evidence type="ECO:0000256" key="1">
    <source>
        <dbReference type="ARBA" id="ARBA00022723"/>
    </source>
</evidence>
<dbReference type="GO" id="GO:0004476">
    <property type="term" value="F:mannose-6-phosphate isomerase activity"/>
    <property type="evidence" value="ECO:0007669"/>
    <property type="project" value="InterPro"/>
</dbReference>
<dbReference type="InterPro" id="IPR014710">
    <property type="entry name" value="RmlC-like_jellyroll"/>
</dbReference>
<evidence type="ECO:0000256" key="4">
    <source>
        <dbReference type="ARBA" id="ARBA00030762"/>
    </source>
</evidence>
<feature type="active site" evidence="6">
    <location>
        <position position="198"/>
    </location>
</feature>
<reference evidence="9" key="2">
    <citation type="journal article" date="2021" name="PeerJ">
        <title>Extensive microbial diversity within the chicken gut microbiome revealed by metagenomics and culture.</title>
        <authorList>
            <person name="Gilroy R."/>
            <person name="Ravi A."/>
            <person name="Getino M."/>
            <person name="Pursley I."/>
            <person name="Horton D.L."/>
            <person name="Alikhan N.F."/>
            <person name="Baker D."/>
            <person name="Gharbi K."/>
            <person name="Hall N."/>
            <person name="Watson M."/>
            <person name="Adriaenssens E.M."/>
            <person name="Foster-Nyarko E."/>
            <person name="Jarju S."/>
            <person name="Secka A."/>
            <person name="Antonio M."/>
            <person name="Oren A."/>
            <person name="Chaudhuri R.R."/>
            <person name="La Ragione R."/>
            <person name="Hildebrand F."/>
            <person name="Pallen M.J."/>
        </authorList>
    </citation>
    <scope>NUCLEOTIDE SEQUENCE</scope>
    <source>
        <strain evidence="9">G3-3990</strain>
    </source>
</reference>
<feature type="domain" description="Phosphomannose isomerase type I catalytic" evidence="7">
    <location>
        <begin position="11"/>
        <end position="116"/>
    </location>
</feature>
<evidence type="ECO:0000313" key="10">
    <source>
        <dbReference type="Proteomes" id="UP000823641"/>
    </source>
</evidence>
<dbReference type="Proteomes" id="UP000823641">
    <property type="component" value="Unassembled WGS sequence"/>
</dbReference>
<dbReference type="CDD" id="cd07010">
    <property type="entry name" value="cupin_PMI_type_I_N_bac"/>
    <property type="match status" value="1"/>
</dbReference>
<sequence length="323" mass="35861">MKLYPIKFEPILVSKIWGGTQLSDLLRKLGKENNLGESWEISAIEGHESIVCNGPLKGTTIVELIEQYGERVLGQHVIDKCGKHFPLLIKYIDAADDLSIQVHPNDALAWKKHQSKGKTEMWYVLKAQGDARLLSGFKGNVDAETIRQAIDAGSFTNLMNSIKVDEGSTFFIPAGRVHAIGKGILLAEIQQSSDITYRLYDYNRIDKNGKKRDLHIEDSLEAINYKDVESGRVDYAIGKNGSATLVKCPYFQTNILEIKGQTTKSYTDIDSFVILMNVSGEAQISTSGGDVSLRYGETILIPGEIKDITIYSNSAKLLEVYIP</sequence>
<dbReference type="InterPro" id="IPR051804">
    <property type="entry name" value="Carb_Metab_Reg_Kinase/Isom"/>
</dbReference>
<reference evidence="9" key="1">
    <citation type="submission" date="2020-10" db="EMBL/GenBank/DDBJ databases">
        <authorList>
            <person name="Gilroy R."/>
        </authorList>
    </citation>
    <scope>NUCLEOTIDE SEQUENCE</scope>
    <source>
        <strain evidence="9">G3-3990</strain>
    </source>
</reference>
<keyword evidence="9" id="KW-0413">Isomerase</keyword>
<dbReference type="PANTHER" id="PTHR42742:SF3">
    <property type="entry name" value="FRUCTOKINASE"/>
    <property type="match status" value="1"/>
</dbReference>
<dbReference type="Pfam" id="PF21621">
    <property type="entry name" value="MPI_cupin_dom"/>
    <property type="match status" value="1"/>
</dbReference>
<evidence type="ECO:0000256" key="2">
    <source>
        <dbReference type="ARBA" id="ARBA00022833"/>
    </source>
</evidence>
<dbReference type="InterPro" id="IPR011051">
    <property type="entry name" value="RmlC_Cupin_sf"/>
</dbReference>
<dbReference type="GO" id="GO:0008270">
    <property type="term" value="F:zinc ion binding"/>
    <property type="evidence" value="ECO:0007669"/>
    <property type="project" value="InterPro"/>
</dbReference>
<dbReference type="Gene3D" id="2.60.120.10">
    <property type="entry name" value="Jelly Rolls"/>
    <property type="match status" value="2"/>
</dbReference>
<proteinExistence type="predicted"/>
<dbReference type="PIRSF" id="PIRSF036894">
    <property type="entry name" value="PMI_Firm_short"/>
    <property type="match status" value="1"/>
</dbReference>
<evidence type="ECO:0000256" key="6">
    <source>
        <dbReference type="PIRSR" id="PIRSR036894-2"/>
    </source>
</evidence>
<evidence type="ECO:0000256" key="3">
    <source>
        <dbReference type="ARBA" id="ARBA00029741"/>
    </source>
</evidence>
<dbReference type="InterPro" id="IPR014628">
    <property type="entry name" value="Man6P_isomerase_Firm_short"/>
</dbReference>
<evidence type="ECO:0000313" key="9">
    <source>
        <dbReference type="EMBL" id="MBO8461015.1"/>
    </source>
</evidence>
<dbReference type="EMBL" id="JADIMG010000110">
    <property type="protein sequence ID" value="MBO8461015.1"/>
    <property type="molecule type" value="Genomic_DNA"/>
</dbReference>
<evidence type="ECO:0000259" key="7">
    <source>
        <dbReference type="Pfam" id="PF20511"/>
    </source>
</evidence>
<dbReference type="SUPFAM" id="SSF51182">
    <property type="entry name" value="RmlC-like cupins"/>
    <property type="match status" value="1"/>
</dbReference>